<accession>A0A542E3L5</accession>
<reference evidence="2 3" key="1">
    <citation type="submission" date="2019-06" db="EMBL/GenBank/DDBJ databases">
        <title>Sequencing the genomes of 1000 actinobacteria strains.</title>
        <authorList>
            <person name="Klenk H.-P."/>
        </authorList>
    </citation>
    <scope>NUCLEOTIDE SEQUENCE [LARGE SCALE GENOMIC DNA]</scope>
    <source>
        <strain evidence="2 3">DSM 18607</strain>
    </source>
</reference>
<evidence type="ECO:0000313" key="2">
    <source>
        <dbReference type="EMBL" id="TQJ09915.1"/>
    </source>
</evidence>
<organism evidence="2 3">
    <name type="scientific">Lapillicoccus jejuensis</name>
    <dbReference type="NCBI Taxonomy" id="402171"/>
    <lineage>
        <taxon>Bacteria</taxon>
        <taxon>Bacillati</taxon>
        <taxon>Actinomycetota</taxon>
        <taxon>Actinomycetes</taxon>
        <taxon>Micrococcales</taxon>
        <taxon>Intrasporangiaceae</taxon>
        <taxon>Lapillicoccus</taxon>
    </lineage>
</organism>
<gene>
    <name evidence="2" type="ORF">FB458_3031</name>
</gene>
<dbReference type="RefSeq" id="WP_141849207.1">
    <property type="nucleotide sequence ID" value="NZ_BAAAPR010000007.1"/>
</dbReference>
<feature type="region of interest" description="Disordered" evidence="1">
    <location>
        <begin position="117"/>
        <end position="137"/>
    </location>
</feature>
<dbReference type="OrthoDB" id="9768066at2"/>
<proteinExistence type="predicted"/>
<dbReference type="Proteomes" id="UP000317893">
    <property type="component" value="Unassembled WGS sequence"/>
</dbReference>
<dbReference type="Pfam" id="PF18934">
    <property type="entry name" value="DUF5682"/>
    <property type="match status" value="1"/>
</dbReference>
<sequence>MTDEGTWVLGVRHHGPGSARAVLAELERVQPDAVLVEGPADADPLLPWVTHAGMQPPVALLAHVVGDADRSSFWPFAVFSPEWQALTWAVSRGVTVRFMDLPSTAVLAHRRRVEEDLAAEGDGEEGSSAPGAEDVMSGASVRGAALDVVLERTDPIALLARAAGYDDAERWWDDVVEHRGKGGGFEAITEAMAVLREDDDGGAHGGDGAGGAARRRTGAARQHEERREAHMRQVLRAVRKAGARRVVVVCGAWHAPALTGVLPPATRDAAVLRGMPKVRTALTWVPWTHSRLAFASGYGAGVESPGWYHHLFTCPDDRVVTRWLARVSARLRERDLPISSAHVIEAVRLAETVATMRGRPLAGLGEVTDATRAVLCQGDETLVELVTREVVVGERLGVVPDEAPSTPLDADLRATARRLRLALEPAPRDLVLDLRKDTDRARSHLLHRLLLLEVPWGAPQPVDGTGTFKEAWTLEWDPVLSVALAVASPWGTTVEVAATARASDLALDPGTPLAGIAGVLDRCLLADLPAAVPGVLDALRDRAALDSDVEHLMEALPALARAVRYGDVRGTDASALAEVTESLLARVRAGLPAAVTGLGDDAAAALRQRLDEVDRATTLMPATSRERWLASLTELARREDLHGLLAGRLVRLLHDARLLDDDTVARRLSQALSVGTTPADKAAWVDGLLAGTGTVLVHDDGLVTVLDGWLRRLVEDEFTTVLPLLRRTFGTFAATDKRALGTLLARLVRAGAGGPGAASGASSGGRLGGGGAGADVEWGPADRARAEPVVAAVARLLGVERG</sequence>
<dbReference type="EMBL" id="VFMN01000001">
    <property type="protein sequence ID" value="TQJ09915.1"/>
    <property type="molecule type" value="Genomic_DNA"/>
</dbReference>
<dbReference type="AlphaFoldDB" id="A0A542E3L5"/>
<keyword evidence="3" id="KW-1185">Reference proteome</keyword>
<evidence type="ECO:0000256" key="1">
    <source>
        <dbReference type="SAM" id="MobiDB-lite"/>
    </source>
</evidence>
<feature type="region of interest" description="Disordered" evidence="1">
    <location>
        <begin position="199"/>
        <end position="228"/>
    </location>
</feature>
<name>A0A542E3L5_9MICO</name>
<protein>
    <submittedName>
        <fullName evidence="2">Uncharacterized protein</fullName>
    </submittedName>
</protein>
<comment type="caution">
    <text evidence="2">The sequence shown here is derived from an EMBL/GenBank/DDBJ whole genome shotgun (WGS) entry which is preliminary data.</text>
</comment>
<evidence type="ECO:0000313" key="3">
    <source>
        <dbReference type="Proteomes" id="UP000317893"/>
    </source>
</evidence>
<dbReference type="InterPro" id="IPR043737">
    <property type="entry name" value="DUF5682"/>
</dbReference>